<proteinExistence type="predicted"/>
<gene>
    <name evidence="2" type="ORF">HLQ16_00205</name>
</gene>
<protein>
    <recommendedName>
        <fullName evidence="4">DUF3953 domain-containing protein</fullName>
    </recommendedName>
</protein>
<evidence type="ECO:0000256" key="1">
    <source>
        <dbReference type="SAM" id="Phobius"/>
    </source>
</evidence>
<name>A0A7Y3SS54_9CLOT</name>
<dbReference type="GeneID" id="83592320"/>
<dbReference type="Proteomes" id="UP000531659">
    <property type="component" value="Unassembled WGS sequence"/>
</dbReference>
<comment type="caution">
    <text evidence="2">The sequence shown here is derived from an EMBL/GenBank/DDBJ whole genome shotgun (WGS) entry which is preliminary data.</text>
</comment>
<keyword evidence="1" id="KW-1133">Transmembrane helix</keyword>
<feature type="transmembrane region" description="Helical" evidence="1">
    <location>
        <begin position="35"/>
        <end position="54"/>
    </location>
</feature>
<accession>A0A7Y3SS54</accession>
<feature type="transmembrane region" description="Helical" evidence="1">
    <location>
        <begin position="7"/>
        <end position="29"/>
    </location>
</feature>
<organism evidence="2 3">
    <name type="scientific">Clostridium estertheticum</name>
    <dbReference type="NCBI Taxonomy" id="238834"/>
    <lineage>
        <taxon>Bacteria</taxon>
        <taxon>Bacillati</taxon>
        <taxon>Bacillota</taxon>
        <taxon>Clostridia</taxon>
        <taxon>Eubacteriales</taxon>
        <taxon>Clostridiaceae</taxon>
        <taxon>Clostridium</taxon>
    </lineage>
</organism>
<keyword evidence="1" id="KW-0472">Membrane</keyword>
<sequence>MKNKQMLLANITFLLVIFMILIVGLLDFIDFKILIPLMLICTGSQQLFIGLRFYKENKKIKVQHMLCSSGYFAVTIFIMLKIYRFV</sequence>
<keyword evidence="1" id="KW-0812">Transmembrane</keyword>
<feature type="transmembrane region" description="Helical" evidence="1">
    <location>
        <begin position="66"/>
        <end position="83"/>
    </location>
</feature>
<evidence type="ECO:0000313" key="3">
    <source>
        <dbReference type="Proteomes" id="UP000531659"/>
    </source>
</evidence>
<evidence type="ECO:0000313" key="2">
    <source>
        <dbReference type="EMBL" id="NNU74366.1"/>
    </source>
</evidence>
<dbReference type="AlphaFoldDB" id="A0A7Y3SS54"/>
<dbReference type="EMBL" id="JABEYB010000001">
    <property type="protein sequence ID" value="NNU74366.1"/>
    <property type="molecule type" value="Genomic_DNA"/>
</dbReference>
<dbReference type="RefSeq" id="WP_171295236.1">
    <property type="nucleotide sequence ID" value="NZ_CP077615.1"/>
</dbReference>
<reference evidence="2 3" key="1">
    <citation type="submission" date="2020-05" db="EMBL/GenBank/DDBJ databases">
        <title>Complete genome of Clostridium estertheticum subspecies estertheticum, isolated from Vacuum packed lamb meat from New Zealand imported to Switzerland.</title>
        <authorList>
            <person name="Wambui J."/>
            <person name="Stevens M.J.A."/>
            <person name="Stephan R."/>
        </authorList>
    </citation>
    <scope>NUCLEOTIDE SEQUENCE [LARGE SCALE GENOMIC DNA]</scope>
    <source>
        <strain evidence="2 3">CEST001</strain>
    </source>
</reference>
<evidence type="ECO:0008006" key="4">
    <source>
        <dbReference type="Google" id="ProtNLM"/>
    </source>
</evidence>